<dbReference type="EMBL" id="LS483426">
    <property type="protein sequence ID" value="SQH25335.1"/>
    <property type="molecule type" value="Genomic_DNA"/>
</dbReference>
<keyword evidence="1" id="KW-0812">Transmembrane</keyword>
<keyword evidence="1" id="KW-1133">Transmembrane helix</keyword>
<feature type="transmembrane region" description="Helical" evidence="1">
    <location>
        <begin position="7"/>
        <end position="29"/>
    </location>
</feature>
<proteinExistence type="predicted"/>
<dbReference type="AlphaFoldDB" id="A0AAX2J486"/>
<accession>A0AAX2J486</accession>
<dbReference type="Proteomes" id="UP000248598">
    <property type="component" value="Chromosome 1"/>
</dbReference>
<feature type="transmembrane region" description="Helical" evidence="1">
    <location>
        <begin position="35"/>
        <end position="54"/>
    </location>
</feature>
<reference evidence="2 3" key="1">
    <citation type="submission" date="2018-06" db="EMBL/GenBank/DDBJ databases">
        <authorList>
            <consortium name="Pathogen Informatics"/>
            <person name="Doyle S."/>
        </authorList>
    </citation>
    <scope>NUCLEOTIDE SEQUENCE [LARGE SCALE GENOMIC DNA]</scope>
    <source>
        <strain evidence="2 3">NCTC10529</strain>
    </source>
</reference>
<feature type="transmembrane region" description="Helical" evidence="1">
    <location>
        <begin position="103"/>
        <end position="122"/>
    </location>
</feature>
<organism evidence="2 3">
    <name type="scientific">Kingella kingae</name>
    <dbReference type="NCBI Taxonomy" id="504"/>
    <lineage>
        <taxon>Bacteria</taxon>
        <taxon>Pseudomonadati</taxon>
        <taxon>Pseudomonadota</taxon>
        <taxon>Betaproteobacteria</taxon>
        <taxon>Neisseriales</taxon>
        <taxon>Neisseriaceae</taxon>
        <taxon>Kingella</taxon>
    </lineage>
</organism>
<sequence>MFKRPEEVIMAILALLYLVLTYFLAGWATAASVKYTFLILGFNAVWAIAAFLLWQADRIRWLVPLLLGVLVLCWTPWLDWFMLRDVLPAADGSVLLPPRPWYATWWFKGILALIPVVVGYIWQYKRHHHRKINGLI</sequence>
<protein>
    <submittedName>
        <fullName evidence="2">Uncharacterized protein</fullName>
    </submittedName>
</protein>
<evidence type="ECO:0000256" key="1">
    <source>
        <dbReference type="SAM" id="Phobius"/>
    </source>
</evidence>
<dbReference type="GeneID" id="93262810"/>
<evidence type="ECO:0000313" key="2">
    <source>
        <dbReference type="EMBL" id="SQH25335.1"/>
    </source>
</evidence>
<feature type="transmembrane region" description="Helical" evidence="1">
    <location>
        <begin position="61"/>
        <end position="83"/>
    </location>
</feature>
<gene>
    <name evidence="2" type="ORF">NCTC10529_01532</name>
</gene>
<name>A0AAX2J486_KINKI</name>
<evidence type="ECO:0000313" key="3">
    <source>
        <dbReference type="Proteomes" id="UP000248598"/>
    </source>
</evidence>
<dbReference type="RefSeq" id="WP_003786814.1">
    <property type="nucleotide sequence ID" value="NZ_CP091518.1"/>
</dbReference>
<keyword evidence="1" id="KW-0472">Membrane</keyword>